<keyword evidence="12" id="KW-1185">Reference proteome</keyword>
<comment type="function">
    <text evidence="8">Vacuolar effluxer which mediate the efflux of amino acids resulting from autophagic degradation. The release of autophagic amino acids allows the maintenance of protein synthesis and viability during nitrogen starvation.</text>
</comment>
<evidence type="ECO:0000256" key="10">
    <source>
        <dbReference type="SAM" id="SignalP"/>
    </source>
</evidence>
<feature type="transmembrane region" description="Helical" evidence="8">
    <location>
        <begin position="259"/>
        <end position="283"/>
    </location>
</feature>
<name>A0A2R6NLC2_9APHY</name>
<feature type="transmembrane region" description="Helical" evidence="8">
    <location>
        <begin position="409"/>
        <end position="433"/>
    </location>
</feature>
<feature type="transmembrane region" description="Helical" evidence="8">
    <location>
        <begin position="123"/>
        <end position="149"/>
    </location>
</feature>
<evidence type="ECO:0000256" key="8">
    <source>
        <dbReference type="RuleBase" id="RU363073"/>
    </source>
</evidence>
<reference evidence="11 12" key="1">
    <citation type="submission" date="2018-02" db="EMBL/GenBank/DDBJ databases">
        <title>Genome sequence of the basidiomycete white-rot fungus Phlebia centrifuga.</title>
        <authorList>
            <person name="Granchi Z."/>
            <person name="Peng M."/>
            <person name="de Vries R.P."/>
            <person name="Hilden K."/>
            <person name="Makela M.R."/>
            <person name="Grigoriev I."/>
            <person name="Riley R."/>
        </authorList>
    </citation>
    <scope>NUCLEOTIDE SEQUENCE [LARGE SCALE GENOMIC DNA]</scope>
    <source>
        <strain evidence="11 12">FBCC195</strain>
    </source>
</reference>
<evidence type="ECO:0000256" key="5">
    <source>
        <dbReference type="ARBA" id="ARBA00022989"/>
    </source>
</evidence>
<dbReference type="OrthoDB" id="192733at2759"/>
<dbReference type="EMBL" id="MLYV02001097">
    <property type="protein sequence ID" value="PSR73189.1"/>
    <property type="molecule type" value="Genomic_DNA"/>
</dbReference>
<sequence length="493" mass="53926">EVFVIVSLTLFLPICLEQFARDNGYLLPDKTTPCTAVPAPPSIPGDSEEAGRCVVKLGWMWVDSASFSLYVNSISVALQALTVISMGNIADHPPHRKRLLLAFAFFGSLAATLFLLLPSSSPIWPASALLGICANVGFGASVVAMNAYLPTLARASEEVVSRRAELHATVSSTRHPREQTAVEARNGDESDFQNEPLLADEGGHVDEEEVENLRKEYNTALSRATSRISSQGIAFGYAAGILMLFVALVPVTLLHGTTFSLRLAIGLSGIWWALFSLPAAAWLPSSSLASKIDSENDAEAAWVEEEEENDGKREWSTRREIIGAWKRLGGMLHWREIKRLRYTFQYLAAWFLLSDGFTTITSTAILFGKTTLHMPPSSLILIGIISPCAGIVGSLLWPKLQRRFVWSNLTVIVVLVCLASLLPVYGCLGFLTFFKNGSVKFGGLTTPGEMYGLAVYFGTVYGAFQGYARAFYSELIPTGEEARWYALFSITDK</sequence>
<keyword evidence="7 8" id="KW-0472">Membrane</keyword>
<feature type="transmembrane region" description="Helical" evidence="8">
    <location>
        <begin position="344"/>
        <end position="367"/>
    </location>
</feature>
<comment type="caution">
    <text evidence="11">The sequence shown here is derived from an EMBL/GenBank/DDBJ whole genome shotgun (WGS) entry which is preliminary data.</text>
</comment>
<proteinExistence type="inferred from homology"/>
<feature type="chain" id="PRO_5015348451" description="Autophagy-related protein" evidence="10">
    <location>
        <begin position="18"/>
        <end position="493"/>
    </location>
</feature>
<evidence type="ECO:0000256" key="3">
    <source>
        <dbReference type="ARBA" id="ARBA00022448"/>
    </source>
</evidence>
<evidence type="ECO:0000313" key="11">
    <source>
        <dbReference type="EMBL" id="PSR73189.1"/>
    </source>
</evidence>
<feature type="non-terminal residue" evidence="11">
    <location>
        <position position="493"/>
    </location>
</feature>
<dbReference type="GO" id="GO:0006914">
    <property type="term" value="P:autophagy"/>
    <property type="evidence" value="ECO:0007669"/>
    <property type="project" value="UniProtKB-KW"/>
</dbReference>
<evidence type="ECO:0000256" key="2">
    <source>
        <dbReference type="ARBA" id="ARBA00006978"/>
    </source>
</evidence>
<gene>
    <name evidence="11" type="ORF">PHLCEN_2v10948</name>
</gene>
<dbReference type="InterPro" id="IPR050495">
    <property type="entry name" value="ATG22/LtaA_families"/>
</dbReference>
<feature type="transmembrane region" description="Helical" evidence="8">
    <location>
        <begin position="67"/>
        <end position="87"/>
    </location>
</feature>
<dbReference type="Proteomes" id="UP000186601">
    <property type="component" value="Unassembled WGS sequence"/>
</dbReference>
<comment type="subcellular location">
    <subcellularLocation>
        <location evidence="1 8">Vacuole membrane</location>
        <topology evidence="1 8">Multi-pass membrane protein</topology>
    </subcellularLocation>
</comment>
<evidence type="ECO:0000256" key="1">
    <source>
        <dbReference type="ARBA" id="ARBA00004128"/>
    </source>
</evidence>
<accession>A0A2R6NLC2</accession>
<keyword evidence="6 8" id="KW-0072">Autophagy</keyword>
<keyword evidence="10" id="KW-0732">Signal</keyword>
<dbReference type="GO" id="GO:0005774">
    <property type="term" value="C:vacuolar membrane"/>
    <property type="evidence" value="ECO:0007669"/>
    <property type="project" value="UniProtKB-SubCell"/>
</dbReference>
<dbReference type="PANTHER" id="PTHR23519:SF1">
    <property type="entry name" value="AUTOPHAGY-RELATED PROTEIN 22"/>
    <property type="match status" value="1"/>
</dbReference>
<keyword evidence="8" id="KW-0926">Vacuole</keyword>
<dbReference type="STRING" id="98765.A0A2R6NLC2"/>
<evidence type="ECO:0000256" key="7">
    <source>
        <dbReference type="ARBA" id="ARBA00023136"/>
    </source>
</evidence>
<feature type="region of interest" description="Disordered" evidence="9">
    <location>
        <begin position="168"/>
        <end position="187"/>
    </location>
</feature>
<dbReference type="SUPFAM" id="SSF103473">
    <property type="entry name" value="MFS general substrate transporter"/>
    <property type="match status" value="2"/>
</dbReference>
<dbReference type="InterPro" id="IPR024671">
    <property type="entry name" value="Atg22-like"/>
</dbReference>
<comment type="caution">
    <text evidence="8">Lacks conserved residue(s) required for the propagation of feature annotation.</text>
</comment>
<dbReference type="PANTHER" id="PTHR23519">
    <property type="entry name" value="AUTOPHAGY-RELATED PROTEIN 22"/>
    <property type="match status" value="1"/>
</dbReference>
<keyword evidence="3 8" id="KW-0813">Transport</keyword>
<evidence type="ECO:0000256" key="4">
    <source>
        <dbReference type="ARBA" id="ARBA00022692"/>
    </source>
</evidence>
<feature type="non-terminal residue" evidence="11">
    <location>
        <position position="1"/>
    </location>
</feature>
<dbReference type="Pfam" id="PF11700">
    <property type="entry name" value="ATG22"/>
    <property type="match status" value="1"/>
</dbReference>
<dbReference type="GO" id="GO:0032974">
    <property type="term" value="P:amino acid transmembrane export from vacuole"/>
    <property type="evidence" value="ECO:0007669"/>
    <property type="project" value="TreeGrafter"/>
</dbReference>
<feature type="signal peptide" evidence="10">
    <location>
        <begin position="1"/>
        <end position="17"/>
    </location>
</feature>
<evidence type="ECO:0000256" key="9">
    <source>
        <dbReference type="SAM" id="MobiDB-lite"/>
    </source>
</evidence>
<feature type="transmembrane region" description="Helical" evidence="8">
    <location>
        <begin position="99"/>
        <end position="117"/>
    </location>
</feature>
<dbReference type="InterPro" id="IPR036259">
    <property type="entry name" value="MFS_trans_sf"/>
</dbReference>
<evidence type="ECO:0000256" key="6">
    <source>
        <dbReference type="ARBA" id="ARBA00023006"/>
    </source>
</evidence>
<feature type="compositionally biased region" description="Basic and acidic residues" evidence="9">
    <location>
        <begin position="175"/>
        <end position="187"/>
    </location>
</feature>
<dbReference type="AlphaFoldDB" id="A0A2R6NLC2"/>
<keyword evidence="4 8" id="KW-0812">Transmembrane</keyword>
<protein>
    <recommendedName>
        <fullName evidence="8">Autophagy-related protein</fullName>
    </recommendedName>
</protein>
<feature type="transmembrane region" description="Helical" evidence="8">
    <location>
        <begin position="379"/>
        <end position="397"/>
    </location>
</feature>
<keyword evidence="5 8" id="KW-1133">Transmembrane helix</keyword>
<dbReference type="Gene3D" id="1.20.1250.20">
    <property type="entry name" value="MFS general substrate transporter like domains"/>
    <property type="match status" value="2"/>
</dbReference>
<organism evidence="11 12">
    <name type="scientific">Hermanssonia centrifuga</name>
    <dbReference type="NCBI Taxonomy" id="98765"/>
    <lineage>
        <taxon>Eukaryota</taxon>
        <taxon>Fungi</taxon>
        <taxon>Dikarya</taxon>
        <taxon>Basidiomycota</taxon>
        <taxon>Agaricomycotina</taxon>
        <taxon>Agaricomycetes</taxon>
        <taxon>Polyporales</taxon>
        <taxon>Meruliaceae</taxon>
        <taxon>Hermanssonia</taxon>
    </lineage>
</organism>
<keyword evidence="8" id="KW-0029">Amino-acid transport</keyword>
<comment type="similarity">
    <text evidence="2 8">Belongs to the ATG22 family.</text>
</comment>
<evidence type="ECO:0000313" key="12">
    <source>
        <dbReference type="Proteomes" id="UP000186601"/>
    </source>
</evidence>
<feature type="transmembrane region" description="Helical" evidence="8">
    <location>
        <begin position="233"/>
        <end position="253"/>
    </location>
</feature>